<sequence length="120" mass="11976">MPLRATFDTTFDNKAGSLNGVACSNGANGLAARFPTFGDVPSFPFIGGAFDVAWNSPNCGSCWALTNPATGMTINITAVDTAGAGFNIAKAAFDKLAGGQSGLGAVDVVANKVSPSVCGL</sequence>
<evidence type="ECO:0000256" key="2">
    <source>
        <dbReference type="ARBA" id="ARBA00010421"/>
    </source>
</evidence>
<dbReference type="Pfam" id="PF07249">
    <property type="entry name" value="Cerato-platanin"/>
    <property type="match status" value="1"/>
</dbReference>
<comment type="similarity">
    <text evidence="2">Belongs to the cerato-platanin family.</text>
</comment>
<gene>
    <name evidence="4" type="ORF">EDB92DRAFT_1793166</name>
</gene>
<reference evidence="4" key="1">
    <citation type="submission" date="2022-01" db="EMBL/GenBank/DDBJ databases">
        <title>Comparative genomics reveals a dynamic genome evolution in the ectomycorrhizal milk-cap (Lactarius) mushrooms.</title>
        <authorList>
            <consortium name="DOE Joint Genome Institute"/>
            <person name="Lebreton A."/>
            <person name="Tang N."/>
            <person name="Kuo A."/>
            <person name="LaButti K."/>
            <person name="Drula E."/>
            <person name="Barry K."/>
            <person name="Clum A."/>
            <person name="Lipzen A."/>
            <person name="Mousain D."/>
            <person name="Ng V."/>
            <person name="Wang R."/>
            <person name="Wang X."/>
            <person name="Dai Y."/>
            <person name="Henrissat B."/>
            <person name="Grigoriev I.V."/>
            <person name="Guerin-Laguette A."/>
            <person name="Yu F."/>
            <person name="Martin F.M."/>
        </authorList>
    </citation>
    <scope>NUCLEOTIDE SEQUENCE</scope>
    <source>
        <strain evidence="4">QP</strain>
    </source>
</reference>
<evidence type="ECO:0000313" key="5">
    <source>
        <dbReference type="Proteomes" id="UP001201163"/>
    </source>
</evidence>
<comment type="subcellular location">
    <subcellularLocation>
        <location evidence="1">Secreted</location>
    </subcellularLocation>
</comment>
<protein>
    <submittedName>
        <fullName evidence="4">Cerato-platanin</fullName>
    </submittedName>
</protein>
<comment type="caution">
    <text evidence="4">The sequence shown here is derived from an EMBL/GenBank/DDBJ whole genome shotgun (WGS) entry which is preliminary data.</text>
</comment>
<name>A0AAD4QGF9_9AGAM</name>
<evidence type="ECO:0000313" key="4">
    <source>
        <dbReference type="EMBL" id="KAH8997423.1"/>
    </source>
</evidence>
<accession>A0AAD4QGF9</accession>
<proteinExistence type="inferred from homology"/>
<evidence type="ECO:0000256" key="3">
    <source>
        <dbReference type="ARBA" id="ARBA00022525"/>
    </source>
</evidence>
<dbReference type="GO" id="GO:0005576">
    <property type="term" value="C:extracellular region"/>
    <property type="evidence" value="ECO:0007669"/>
    <property type="project" value="UniProtKB-SubCell"/>
</dbReference>
<dbReference type="SUPFAM" id="SSF50685">
    <property type="entry name" value="Barwin-like endoglucanases"/>
    <property type="match status" value="1"/>
</dbReference>
<dbReference type="InterPro" id="IPR036908">
    <property type="entry name" value="RlpA-like_sf"/>
</dbReference>
<dbReference type="AlphaFoldDB" id="A0AAD4QGF9"/>
<dbReference type="CDD" id="cd22778">
    <property type="entry name" value="DPBB_CEPL-like"/>
    <property type="match status" value="1"/>
</dbReference>
<dbReference type="Gene3D" id="2.40.40.10">
    <property type="entry name" value="RlpA-like domain"/>
    <property type="match status" value="1"/>
</dbReference>
<evidence type="ECO:0000256" key="1">
    <source>
        <dbReference type="ARBA" id="ARBA00004613"/>
    </source>
</evidence>
<dbReference type="EMBL" id="JAKELL010000007">
    <property type="protein sequence ID" value="KAH8997423.1"/>
    <property type="molecule type" value="Genomic_DNA"/>
</dbReference>
<keyword evidence="3" id="KW-0964">Secreted</keyword>
<dbReference type="InterPro" id="IPR010829">
    <property type="entry name" value="Cerato-platanin"/>
</dbReference>
<organism evidence="4 5">
    <name type="scientific">Lactarius akahatsu</name>
    <dbReference type="NCBI Taxonomy" id="416441"/>
    <lineage>
        <taxon>Eukaryota</taxon>
        <taxon>Fungi</taxon>
        <taxon>Dikarya</taxon>
        <taxon>Basidiomycota</taxon>
        <taxon>Agaricomycotina</taxon>
        <taxon>Agaricomycetes</taxon>
        <taxon>Russulales</taxon>
        <taxon>Russulaceae</taxon>
        <taxon>Lactarius</taxon>
    </lineage>
</organism>
<keyword evidence="5" id="KW-1185">Reference proteome</keyword>
<dbReference type="Proteomes" id="UP001201163">
    <property type="component" value="Unassembled WGS sequence"/>
</dbReference>